<dbReference type="PRINTS" id="PR00111">
    <property type="entry name" value="ABHYDROLASE"/>
</dbReference>
<dbReference type="PANTHER" id="PTHR43798:SF33">
    <property type="entry name" value="HYDROLASE, PUTATIVE (AFU_ORTHOLOGUE AFUA_2G14860)-RELATED"/>
    <property type="match status" value="1"/>
</dbReference>
<evidence type="ECO:0000313" key="2">
    <source>
        <dbReference type="EMBL" id="NKY58384.1"/>
    </source>
</evidence>
<dbReference type="Proteomes" id="UP000570678">
    <property type="component" value="Unassembled WGS sequence"/>
</dbReference>
<dbReference type="SUPFAM" id="SSF53474">
    <property type="entry name" value="alpha/beta-Hydrolases"/>
    <property type="match status" value="1"/>
</dbReference>
<protein>
    <submittedName>
        <fullName evidence="2">Alpha/beta hydrolase</fullName>
    </submittedName>
</protein>
<dbReference type="InterPro" id="IPR050266">
    <property type="entry name" value="AB_hydrolase_sf"/>
</dbReference>
<name>A0A846YLB4_9NOCA</name>
<dbReference type="AlphaFoldDB" id="A0A846YLB4"/>
<comment type="caution">
    <text evidence="2">The sequence shown here is derived from an EMBL/GenBank/DDBJ whole genome shotgun (WGS) entry which is preliminary data.</text>
</comment>
<gene>
    <name evidence="2" type="ORF">HGA15_20015</name>
</gene>
<dbReference type="Gene3D" id="3.40.50.1820">
    <property type="entry name" value="alpha/beta hydrolase"/>
    <property type="match status" value="1"/>
</dbReference>
<keyword evidence="3" id="KW-1185">Reference proteome</keyword>
<keyword evidence="2" id="KW-0378">Hydrolase</keyword>
<dbReference type="GO" id="GO:0016787">
    <property type="term" value="F:hydrolase activity"/>
    <property type="evidence" value="ECO:0007669"/>
    <property type="project" value="UniProtKB-KW"/>
</dbReference>
<sequence>MTVTTEQAVAAPGWFAEAIAELPEHREVEVDGAAIHLRCWGRAGTPGVVLVHGGSAHSAWWDHIAPLLATTYRVVAPDLSGHGDSGVRSRYPIDGWADEVLAAAEAGGIAGRPYIVGHSMGGRVAAVAGARYPESVAGLIVIDSPFREPSAESVAGQLRRSQKAYPTEDAIYDRFRTVPEQAVLLPYVARHVAEESVRNTPEGWVWKFDPEMLRKRLERGRIPPLGSLRAAAAPVLYIRCELGLVDRKRAREIAGLFEPPATVVELAEAGHHPMMDQPLPLVATLRTALAQWDSADRSNRPGAFARDLQ</sequence>
<evidence type="ECO:0000313" key="3">
    <source>
        <dbReference type="Proteomes" id="UP000570678"/>
    </source>
</evidence>
<dbReference type="EMBL" id="JAAXOT010000010">
    <property type="protein sequence ID" value="NKY58384.1"/>
    <property type="molecule type" value="Genomic_DNA"/>
</dbReference>
<dbReference type="InterPro" id="IPR029058">
    <property type="entry name" value="AB_hydrolase_fold"/>
</dbReference>
<dbReference type="PANTHER" id="PTHR43798">
    <property type="entry name" value="MONOACYLGLYCEROL LIPASE"/>
    <property type="match status" value="1"/>
</dbReference>
<accession>A0A846YLB4</accession>
<dbReference type="InterPro" id="IPR000073">
    <property type="entry name" value="AB_hydrolase_1"/>
</dbReference>
<proteinExistence type="predicted"/>
<feature type="domain" description="AB hydrolase-1" evidence="1">
    <location>
        <begin position="48"/>
        <end position="283"/>
    </location>
</feature>
<dbReference type="RefSeq" id="WP_062979485.1">
    <property type="nucleotide sequence ID" value="NZ_JAAXOT010000010.1"/>
</dbReference>
<dbReference type="GO" id="GO:0016020">
    <property type="term" value="C:membrane"/>
    <property type="evidence" value="ECO:0007669"/>
    <property type="project" value="TreeGrafter"/>
</dbReference>
<evidence type="ECO:0000259" key="1">
    <source>
        <dbReference type="Pfam" id="PF12697"/>
    </source>
</evidence>
<dbReference type="Pfam" id="PF12697">
    <property type="entry name" value="Abhydrolase_6"/>
    <property type="match status" value="1"/>
</dbReference>
<reference evidence="2 3" key="1">
    <citation type="submission" date="2020-04" db="EMBL/GenBank/DDBJ databases">
        <title>MicrobeNet Type strains.</title>
        <authorList>
            <person name="Nicholson A.C."/>
        </authorList>
    </citation>
    <scope>NUCLEOTIDE SEQUENCE [LARGE SCALE GENOMIC DNA]</scope>
    <source>
        <strain evidence="2 3">JCM 3332</strain>
    </source>
</reference>
<organism evidence="2 3">
    <name type="scientific">Nocardia flavorosea</name>
    <dbReference type="NCBI Taxonomy" id="53429"/>
    <lineage>
        <taxon>Bacteria</taxon>
        <taxon>Bacillati</taxon>
        <taxon>Actinomycetota</taxon>
        <taxon>Actinomycetes</taxon>
        <taxon>Mycobacteriales</taxon>
        <taxon>Nocardiaceae</taxon>
        <taxon>Nocardia</taxon>
    </lineage>
</organism>